<evidence type="ECO:0000313" key="3">
    <source>
        <dbReference type="Proteomes" id="UP000503349"/>
    </source>
</evidence>
<proteinExistence type="predicted"/>
<feature type="signal peptide" evidence="1">
    <location>
        <begin position="1"/>
        <end position="22"/>
    </location>
</feature>
<keyword evidence="1" id="KW-0732">Signal</keyword>
<evidence type="ECO:0000313" key="2">
    <source>
        <dbReference type="EMBL" id="KAF3696371.1"/>
    </source>
</evidence>
<dbReference type="InterPro" id="IPR005515">
    <property type="entry name" value="VOMI"/>
</dbReference>
<dbReference type="CDD" id="cd00220">
    <property type="entry name" value="VMO-I"/>
    <property type="match status" value="1"/>
</dbReference>
<dbReference type="EMBL" id="CM015723">
    <property type="protein sequence ID" value="KAF3696371.1"/>
    <property type="molecule type" value="Genomic_DNA"/>
</dbReference>
<accession>A0A6G1Q191</accession>
<sequence>MQPLCLIISHLFLLSWMPWVGGSIIIQHRLKVGYSTDWGDWGDWDMCPEGYYASGFSLKVEDFEDSGDETALNGIRLYCVNPNNRRGRYATVESEMGRWGKWTHVTWCNTGFLDSFKLRVEPQQFFLFGDNTAVNNIKHHRPHLQNPVFFSSSTKTDNMVFFTRTGLGVKSLSSTSLVNDLRNSDFGTTMYLRRLSVSHTFHHKMQLLYSTISHLLLLSLMSWVRGQSSLLMVGNGGQWGNWGPMEVCPEGFRASGFSIKVERNQGSGDDTALNGIRLYCVNPNNRDGHYTTVESSVGSWGEWTPVRWCNSGYLLSFMLSVEPSQGRGDDTAANNIKFLCSGSGVQLVGNGMTWGSWGSWSLKCSRGAICGLQTRVEGPQGDGDDTALNDVKFLCCN</sequence>
<organism evidence="2 3">
    <name type="scientific">Channa argus</name>
    <name type="common">Northern snakehead</name>
    <name type="synonym">Ophicephalus argus</name>
    <dbReference type="NCBI Taxonomy" id="215402"/>
    <lineage>
        <taxon>Eukaryota</taxon>
        <taxon>Metazoa</taxon>
        <taxon>Chordata</taxon>
        <taxon>Craniata</taxon>
        <taxon>Vertebrata</taxon>
        <taxon>Euteleostomi</taxon>
        <taxon>Actinopterygii</taxon>
        <taxon>Neopterygii</taxon>
        <taxon>Teleostei</taxon>
        <taxon>Neoteleostei</taxon>
        <taxon>Acanthomorphata</taxon>
        <taxon>Anabantaria</taxon>
        <taxon>Anabantiformes</taxon>
        <taxon>Channoidei</taxon>
        <taxon>Channidae</taxon>
        <taxon>Channa</taxon>
    </lineage>
</organism>
<gene>
    <name evidence="2" type="ORF">EXN66_Car012048</name>
</gene>
<dbReference type="PANTHER" id="PTHR18841">
    <property type="entry name" value="VITELLINE MEMBRANE OUTER LAYER PROTEIN I-RELATED"/>
    <property type="match status" value="1"/>
</dbReference>
<protein>
    <submittedName>
        <fullName evidence="2">Vitelline membrane outer layer protein 1</fullName>
    </submittedName>
</protein>
<evidence type="ECO:0000256" key="1">
    <source>
        <dbReference type="SAM" id="SignalP"/>
    </source>
</evidence>
<reference evidence="3" key="2">
    <citation type="submission" date="2019-02" db="EMBL/GenBank/DDBJ databases">
        <title>Opniocepnalus argus Var Kimnra genome.</title>
        <authorList>
            <person name="Zhou C."/>
            <person name="Xiao S."/>
        </authorList>
    </citation>
    <scope>NUCLEOTIDE SEQUENCE [LARGE SCALE GENOMIC DNA]</scope>
</reference>
<dbReference type="GO" id="GO:0005615">
    <property type="term" value="C:extracellular space"/>
    <property type="evidence" value="ECO:0007669"/>
    <property type="project" value="TreeGrafter"/>
</dbReference>
<dbReference type="InterPro" id="IPR036706">
    <property type="entry name" value="VOMI_sf"/>
</dbReference>
<dbReference type="Gene3D" id="2.100.10.20">
    <property type="entry name" value="Vitelline membrane outer layer protein I (VOMI)"/>
    <property type="match status" value="2"/>
</dbReference>
<dbReference type="AlphaFoldDB" id="A0A6G1Q191"/>
<name>A0A6G1Q191_CHAAH</name>
<dbReference type="Pfam" id="PF03762">
    <property type="entry name" value="VOMI"/>
    <property type="match status" value="2"/>
</dbReference>
<reference evidence="2 3" key="1">
    <citation type="submission" date="2019-02" db="EMBL/GenBank/DDBJ databases">
        <title>Opniocepnalus argus genome.</title>
        <authorList>
            <person name="Zhou C."/>
            <person name="Xiao S."/>
        </authorList>
    </citation>
    <scope>NUCLEOTIDE SEQUENCE [LARGE SCALE GENOMIC DNA]</scope>
    <source>
        <strain evidence="2">OARG1902GOOAL</strain>
        <tissue evidence="2">Muscle</tissue>
    </source>
</reference>
<dbReference type="Proteomes" id="UP000503349">
    <property type="component" value="Chromosome 12"/>
</dbReference>
<dbReference type="PANTHER" id="PTHR18841:SF0">
    <property type="entry name" value="VITELLINE MEMBRANE OUTER LAYER 1 HOMOLOG A-RELATED"/>
    <property type="match status" value="1"/>
</dbReference>
<dbReference type="SUPFAM" id="SSF51092">
    <property type="entry name" value="Vitelline membrane outer protein-I (VMO-I)"/>
    <property type="match status" value="2"/>
</dbReference>
<keyword evidence="3" id="KW-1185">Reference proteome</keyword>
<feature type="chain" id="PRO_5026036480" evidence="1">
    <location>
        <begin position="23"/>
        <end position="397"/>
    </location>
</feature>